<dbReference type="GO" id="GO:0005634">
    <property type="term" value="C:nucleus"/>
    <property type="evidence" value="ECO:0007669"/>
    <property type="project" value="UniProtKB-SubCell"/>
</dbReference>
<comment type="subcellular location">
    <subcellularLocation>
        <location evidence="2">Chromosome</location>
    </subcellularLocation>
    <subcellularLocation>
        <location evidence="1">Nucleus</location>
    </subcellularLocation>
</comment>
<dbReference type="FunFam" id="1.10.20.10:FF:000085">
    <property type="entry name" value="Histone H3.2"/>
    <property type="match status" value="1"/>
</dbReference>
<dbReference type="Pfam" id="PF00125">
    <property type="entry name" value="Histone"/>
    <property type="match status" value="1"/>
</dbReference>
<protein>
    <recommendedName>
        <fullName evidence="9">Core Histone H2A/H2B/H3 domain-containing protein</fullName>
    </recommendedName>
</protein>
<comment type="similarity">
    <text evidence="3">Belongs to the histone H3 family.</text>
</comment>
<name>L2GNA6_VITCO</name>
<reference evidence="11" key="1">
    <citation type="submission" date="2011-05" db="EMBL/GenBank/DDBJ databases">
        <title>The genome sequence of Vittaforma corneae strain ATCC 50505.</title>
        <authorList>
            <consortium name="The Broad Institute Genome Sequencing Platform"/>
            <person name="Cuomo C."/>
            <person name="Didier E."/>
            <person name="Bowers L."/>
            <person name="Young S.K."/>
            <person name="Zeng Q."/>
            <person name="Gargeya S."/>
            <person name="Fitzgerald M."/>
            <person name="Haas B."/>
            <person name="Abouelleil A."/>
            <person name="Alvarado L."/>
            <person name="Arachchi H.M."/>
            <person name="Berlin A."/>
            <person name="Chapman S.B."/>
            <person name="Gearin G."/>
            <person name="Goldberg J."/>
            <person name="Griggs A."/>
            <person name="Gujja S."/>
            <person name="Hansen M."/>
            <person name="Heiman D."/>
            <person name="Howarth C."/>
            <person name="Larimer J."/>
            <person name="Lui A."/>
            <person name="MacDonald P.J.P."/>
            <person name="McCowen C."/>
            <person name="Montmayeur A."/>
            <person name="Murphy C."/>
            <person name="Neiman D."/>
            <person name="Pearson M."/>
            <person name="Priest M."/>
            <person name="Roberts A."/>
            <person name="Saif S."/>
            <person name="Shea T."/>
            <person name="Sisk P."/>
            <person name="Stolte C."/>
            <person name="Sykes S."/>
            <person name="Wortman J."/>
            <person name="Nusbaum C."/>
            <person name="Birren B."/>
        </authorList>
    </citation>
    <scope>NUCLEOTIDE SEQUENCE [LARGE SCALE GENOMIC DNA]</scope>
    <source>
        <strain evidence="11">ATCC 50505</strain>
    </source>
</reference>
<accession>L2GNA6</accession>
<dbReference type="EMBL" id="JH370132">
    <property type="protein sequence ID" value="ELA42383.1"/>
    <property type="molecule type" value="Genomic_DNA"/>
</dbReference>
<dbReference type="VEuPathDB" id="MicrosporidiaDB:VICG_00482"/>
<proteinExistence type="inferred from homology"/>
<evidence type="ECO:0000256" key="8">
    <source>
        <dbReference type="SAM" id="MobiDB-lite"/>
    </source>
</evidence>
<feature type="compositionally biased region" description="Polar residues" evidence="8">
    <location>
        <begin position="22"/>
        <end position="31"/>
    </location>
</feature>
<evidence type="ECO:0000256" key="2">
    <source>
        <dbReference type="ARBA" id="ARBA00004286"/>
    </source>
</evidence>
<keyword evidence="4" id="KW-0158">Chromosome</keyword>
<evidence type="ECO:0000256" key="5">
    <source>
        <dbReference type="ARBA" id="ARBA00023125"/>
    </source>
</evidence>
<dbReference type="GO" id="GO:0046982">
    <property type="term" value="F:protein heterodimerization activity"/>
    <property type="evidence" value="ECO:0007669"/>
    <property type="project" value="InterPro"/>
</dbReference>
<keyword evidence="7" id="KW-0544">Nucleosome core</keyword>
<dbReference type="GO" id="GO:0000786">
    <property type="term" value="C:nucleosome"/>
    <property type="evidence" value="ECO:0007669"/>
    <property type="project" value="UniProtKB-KW"/>
</dbReference>
<evidence type="ECO:0000256" key="3">
    <source>
        <dbReference type="ARBA" id="ARBA00010343"/>
    </source>
</evidence>
<dbReference type="PANTHER" id="PTHR11426">
    <property type="entry name" value="HISTONE H3"/>
    <property type="match status" value="1"/>
</dbReference>
<dbReference type="HOGENOM" id="CLU_078295_4_3_1"/>
<dbReference type="GeneID" id="19881199"/>
<dbReference type="AlphaFoldDB" id="L2GNA6"/>
<dbReference type="SUPFAM" id="SSF47113">
    <property type="entry name" value="Histone-fold"/>
    <property type="match status" value="1"/>
</dbReference>
<dbReference type="OMA" id="REICITF"/>
<dbReference type="RefSeq" id="XP_007603934.1">
    <property type="nucleotide sequence ID" value="XM_007603872.1"/>
</dbReference>
<dbReference type="STRING" id="993615.L2GNA6"/>
<keyword evidence="5" id="KW-0238">DNA-binding</keyword>
<dbReference type="GO" id="GO:0003677">
    <property type="term" value="F:DNA binding"/>
    <property type="evidence" value="ECO:0007669"/>
    <property type="project" value="UniProtKB-KW"/>
</dbReference>
<evidence type="ECO:0000256" key="1">
    <source>
        <dbReference type="ARBA" id="ARBA00004123"/>
    </source>
</evidence>
<dbReference type="Proteomes" id="UP000011082">
    <property type="component" value="Unassembled WGS sequence"/>
</dbReference>
<dbReference type="SMART" id="SM00428">
    <property type="entry name" value="H3"/>
    <property type="match status" value="1"/>
</dbReference>
<gene>
    <name evidence="10" type="ORF">VICG_00482</name>
</gene>
<dbReference type="OrthoDB" id="842664at2759"/>
<dbReference type="CDD" id="cd22911">
    <property type="entry name" value="HFD_H3"/>
    <property type="match status" value="1"/>
</dbReference>
<keyword evidence="6" id="KW-0539">Nucleus</keyword>
<evidence type="ECO:0000259" key="9">
    <source>
        <dbReference type="Pfam" id="PF00125"/>
    </source>
</evidence>
<sequence length="135" mass="15429">MARVKQLEVRAGGKKPARVATGKSTPSTLSQTKTKFRPGAVALREIRKYQKSSDLLIRKRPFQRLVRHLTSFNDELRFQSAALVIFQEAAENFLTGLLEDAYRCAVHAKRVTLLPRDIVLVYKIKYSKYFNTAMV</sequence>
<dbReference type="InterPro" id="IPR007125">
    <property type="entry name" value="H2A/H2B/H3"/>
</dbReference>
<evidence type="ECO:0000313" key="11">
    <source>
        <dbReference type="Proteomes" id="UP000011082"/>
    </source>
</evidence>
<dbReference type="PRINTS" id="PR00622">
    <property type="entry name" value="HISTONEH3"/>
</dbReference>
<feature type="domain" description="Core Histone H2A/H2B/H3" evidence="9">
    <location>
        <begin position="38"/>
        <end position="124"/>
    </location>
</feature>
<dbReference type="InterPro" id="IPR000164">
    <property type="entry name" value="Histone_H3/CENP-A"/>
</dbReference>
<evidence type="ECO:0000313" key="10">
    <source>
        <dbReference type="EMBL" id="ELA42383.1"/>
    </source>
</evidence>
<dbReference type="InterPro" id="IPR009072">
    <property type="entry name" value="Histone-fold"/>
</dbReference>
<feature type="region of interest" description="Disordered" evidence="8">
    <location>
        <begin position="1"/>
        <end position="31"/>
    </location>
</feature>
<evidence type="ECO:0000256" key="6">
    <source>
        <dbReference type="ARBA" id="ARBA00023242"/>
    </source>
</evidence>
<dbReference type="InParanoid" id="L2GNA6"/>
<keyword evidence="11" id="KW-1185">Reference proteome</keyword>
<dbReference type="GO" id="GO:0030527">
    <property type="term" value="F:structural constituent of chromatin"/>
    <property type="evidence" value="ECO:0007669"/>
    <property type="project" value="InterPro"/>
</dbReference>
<organism evidence="10 11">
    <name type="scientific">Vittaforma corneae (strain ATCC 50505)</name>
    <name type="common">Microsporidian parasite</name>
    <name type="synonym">Nosema corneum</name>
    <dbReference type="NCBI Taxonomy" id="993615"/>
    <lineage>
        <taxon>Eukaryota</taxon>
        <taxon>Fungi</taxon>
        <taxon>Fungi incertae sedis</taxon>
        <taxon>Microsporidia</taxon>
        <taxon>Nosematidae</taxon>
        <taxon>Vittaforma</taxon>
    </lineage>
</organism>
<evidence type="ECO:0000256" key="4">
    <source>
        <dbReference type="ARBA" id="ARBA00022454"/>
    </source>
</evidence>
<dbReference type="Gene3D" id="1.10.20.10">
    <property type="entry name" value="Histone, subunit A"/>
    <property type="match status" value="1"/>
</dbReference>
<evidence type="ECO:0000256" key="7">
    <source>
        <dbReference type="ARBA" id="ARBA00023269"/>
    </source>
</evidence>